<dbReference type="EMBL" id="MPKA01000086">
    <property type="protein sequence ID" value="OLU45362.1"/>
    <property type="molecule type" value="Genomic_DNA"/>
</dbReference>
<accession>A0A1U7NL89</accession>
<evidence type="ECO:0000313" key="2">
    <source>
        <dbReference type="Proteomes" id="UP000186705"/>
    </source>
</evidence>
<proteinExistence type="predicted"/>
<dbReference type="AlphaFoldDB" id="A0A1U7NL89"/>
<protein>
    <submittedName>
        <fullName evidence="1">Uncharacterized protein</fullName>
    </submittedName>
</protein>
<keyword evidence="2" id="KW-1185">Reference proteome</keyword>
<dbReference type="Proteomes" id="UP000186705">
    <property type="component" value="Unassembled WGS sequence"/>
</dbReference>
<dbReference type="GeneID" id="78275997"/>
<evidence type="ECO:0000313" key="1">
    <source>
        <dbReference type="EMBL" id="OLU45362.1"/>
    </source>
</evidence>
<reference evidence="1 2" key="1">
    <citation type="submission" date="2016-11" db="EMBL/GenBank/DDBJ databases">
        <title>Description of two novel members of the family Erysipelotrichaceae: Ileibacterium lipovorans gen. nov., sp. nov. and Dubosiella newyorkensis, gen. nov., sp. nov.</title>
        <authorList>
            <person name="Cox L.M."/>
            <person name="Sohn J."/>
            <person name="Tyrrell K.L."/>
            <person name="Citron D.M."/>
            <person name="Lawson P.A."/>
            <person name="Patel N.B."/>
            <person name="Iizumi T."/>
            <person name="Perez-Perez G.I."/>
            <person name="Goldstein E.J."/>
            <person name="Blaser M.J."/>
        </authorList>
    </citation>
    <scope>NUCLEOTIDE SEQUENCE [LARGE SCALE GENOMIC DNA]</scope>
    <source>
        <strain evidence="1 2">NYU-BL-A4</strain>
    </source>
</reference>
<organism evidence="1 2">
    <name type="scientific">Dubosiella newyorkensis</name>
    <dbReference type="NCBI Taxonomy" id="1862672"/>
    <lineage>
        <taxon>Bacteria</taxon>
        <taxon>Bacillati</taxon>
        <taxon>Bacillota</taxon>
        <taxon>Erysipelotrichia</taxon>
        <taxon>Erysipelotrichales</taxon>
        <taxon>Erysipelotrichaceae</taxon>
        <taxon>Dubosiella</taxon>
    </lineage>
</organism>
<sequence length="205" mass="24536">MKLHTFVSNMKSSDPKAFEHFIQTFSTPLFVHVRQFVEDEEQTGSYVKMILSKWLKEIHTLEREDDIRDSLIQLVYENVPETMIARAFDPAIDSDFDKLQLNFATLSYLQKQILLLSMYEEKDDLEIAVFLKKSLKKIRQEKKAALQNFDHEEDIKYYFQQYVQSLHIPKSFLNSIEQEACILYQKKPEPSRLRFRISQLFQFFF</sequence>
<dbReference type="RefSeq" id="WP_076341846.1">
    <property type="nucleotide sequence ID" value="NZ_CAPDDE010000009.1"/>
</dbReference>
<name>A0A1U7NL89_9FIRM</name>
<comment type="caution">
    <text evidence="1">The sequence shown here is derived from an EMBL/GenBank/DDBJ whole genome shotgun (WGS) entry which is preliminary data.</text>
</comment>
<gene>
    <name evidence="1" type="ORF">BO225_08595</name>
</gene>